<dbReference type="EMBL" id="GEDC01005065">
    <property type="protein sequence ID" value="JAS32233.1"/>
    <property type="molecule type" value="Transcribed_RNA"/>
</dbReference>
<reference evidence="2" key="1">
    <citation type="submission" date="2015-12" db="EMBL/GenBank/DDBJ databases">
        <title>De novo transcriptome assembly of four potential Pierce s Disease insect vectors from Arizona vineyards.</title>
        <authorList>
            <person name="Tassone E.E."/>
        </authorList>
    </citation>
    <scope>NUCLEOTIDE SEQUENCE</scope>
</reference>
<feature type="non-terminal residue" evidence="2">
    <location>
        <position position="1"/>
    </location>
</feature>
<gene>
    <name evidence="2" type="ORF">g.6578</name>
</gene>
<organism evidence="2">
    <name type="scientific">Clastoptera arizonana</name>
    <name type="common">Arizona spittle bug</name>
    <dbReference type="NCBI Taxonomy" id="38151"/>
    <lineage>
        <taxon>Eukaryota</taxon>
        <taxon>Metazoa</taxon>
        <taxon>Ecdysozoa</taxon>
        <taxon>Arthropoda</taxon>
        <taxon>Hexapoda</taxon>
        <taxon>Insecta</taxon>
        <taxon>Pterygota</taxon>
        <taxon>Neoptera</taxon>
        <taxon>Paraneoptera</taxon>
        <taxon>Hemiptera</taxon>
        <taxon>Auchenorrhyncha</taxon>
        <taxon>Cercopoidea</taxon>
        <taxon>Clastopteridae</taxon>
        <taxon>Clastoptera</taxon>
    </lineage>
</organism>
<evidence type="ECO:0000256" key="1">
    <source>
        <dbReference type="SAM" id="SignalP"/>
    </source>
</evidence>
<evidence type="ECO:0008006" key="3">
    <source>
        <dbReference type="Google" id="ProtNLM"/>
    </source>
</evidence>
<dbReference type="AlphaFoldDB" id="A0A1B6E2S7"/>
<protein>
    <recommendedName>
        <fullName evidence="3">Secreted protein</fullName>
    </recommendedName>
</protein>
<evidence type="ECO:0000313" key="2">
    <source>
        <dbReference type="EMBL" id="JAS32233.1"/>
    </source>
</evidence>
<feature type="chain" id="PRO_5008581762" description="Secreted protein" evidence="1">
    <location>
        <begin position="24"/>
        <end position="127"/>
    </location>
</feature>
<accession>A0A1B6E2S7</accession>
<name>A0A1B6E2S7_9HEMI</name>
<feature type="signal peptide" evidence="1">
    <location>
        <begin position="1"/>
        <end position="23"/>
    </location>
</feature>
<proteinExistence type="predicted"/>
<sequence>LNKMWNVIICGIYSVLIVWSANAQDYEESPEVDASVCSEEYDSCGTEIQYINTTGSFTNDTESARPLRVKRHCCDGLVCVQGADEEPVADGVTDFCRDPSQSYERERMFEKWKQSLEMPRDYSFNKK</sequence>
<keyword evidence="1" id="KW-0732">Signal</keyword>